<dbReference type="Proteomes" id="UP000289340">
    <property type="component" value="Chromosome 19"/>
</dbReference>
<organism evidence="4 5">
    <name type="scientific">Glycine soja</name>
    <name type="common">Wild soybean</name>
    <dbReference type="NCBI Taxonomy" id="3848"/>
    <lineage>
        <taxon>Eukaryota</taxon>
        <taxon>Viridiplantae</taxon>
        <taxon>Streptophyta</taxon>
        <taxon>Embryophyta</taxon>
        <taxon>Tracheophyta</taxon>
        <taxon>Spermatophyta</taxon>
        <taxon>Magnoliopsida</taxon>
        <taxon>eudicotyledons</taxon>
        <taxon>Gunneridae</taxon>
        <taxon>Pentapetalae</taxon>
        <taxon>rosids</taxon>
        <taxon>fabids</taxon>
        <taxon>Fabales</taxon>
        <taxon>Fabaceae</taxon>
        <taxon>Papilionoideae</taxon>
        <taxon>50 kb inversion clade</taxon>
        <taxon>NPAAA clade</taxon>
        <taxon>indigoferoid/millettioid clade</taxon>
        <taxon>Phaseoleae</taxon>
        <taxon>Glycine</taxon>
        <taxon>Glycine subgen. Soja</taxon>
    </lineage>
</organism>
<comment type="caution">
    <text evidence="4">The sequence shown here is derived from an EMBL/GenBank/DDBJ whole genome shotgun (WGS) entry which is preliminary data.</text>
</comment>
<evidence type="ECO:0000313" key="5">
    <source>
        <dbReference type="Proteomes" id="UP000289340"/>
    </source>
</evidence>
<dbReference type="InterPro" id="IPR005512">
    <property type="entry name" value="PRONE_dom"/>
</dbReference>
<dbReference type="AlphaFoldDB" id="A0A445FDE4"/>
<keyword evidence="1 2" id="KW-0344">Guanine-nucleotide releasing factor</keyword>
<accession>A0A445FDE4</accession>
<sequence>MMKSKPRSNIYVNLPALQKLGTMLIEILDTFQDIEFWYAENIPGNSSRLRGASFRKIVPRKDDKWWLPIPCALPGGLSDKSRKHSIEKRDYANQIVSTLTSLPPPSPSSTAK</sequence>
<proteinExistence type="predicted"/>
<dbReference type="GO" id="GO:0005085">
    <property type="term" value="F:guanyl-nucleotide exchange factor activity"/>
    <property type="evidence" value="ECO:0007669"/>
    <property type="project" value="UniProtKB-UniRule"/>
</dbReference>
<name>A0A445FDE4_GLYSO</name>
<dbReference type="Pfam" id="PF03759">
    <property type="entry name" value="PRONE"/>
    <property type="match status" value="1"/>
</dbReference>
<feature type="domain" description="PRONE" evidence="3">
    <location>
        <begin position="1"/>
        <end position="112"/>
    </location>
</feature>
<dbReference type="EMBL" id="QZWG01000019">
    <property type="protein sequence ID" value="RZB46833.1"/>
    <property type="molecule type" value="Genomic_DNA"/>
</dbReference>
<dbReference type="InterPro" id="IPR038937">
    <property type="entry name" value="RopGEF"/>
</dbReference>
<evidence type="ECO:0000256" key="2">
    <source>
        <dbReference type="PROSITE-ProRule" id="PRU00663"/>
    </source>
</evidence>
<evidence type="ECO:0000313" key="4">
    <source>
        <dbReference type="EMBL" id="RZB46833.1"/>
    </source>
</evidence>
<keyword evidence="5" id="KW-1185">Reference proteome</keyword>
<gene>
    <name evidence="4" type="ORF">D0Y65_050749</name>
</gene>
<dbReference type="PANTHER" id="PTHR33101">
    <property type="entry name" value="ROP GUANINE NUCLEOTIDE EXCHANGE FACTOR 1"/>
    <property type="match status" value="1"/>
</dbReference>
<reference evidence="4 5" key="1">
    <citation type="submission" date="2018-09" db="EMBL/GenBank/DDBJ databases">
        <title>A high-quality reference genome of wild soybean provides a powerful tool to mine soybean genomes.</title>
        <authorList>
            <person name="Xie M."/>
            <person name="Chung C.Y.L."/>
            <person name="Li M.-W."/>
            <person name="Wong F.-L."/>
            <person name="Chan T.-F."/>
            <person name="Lam H.-M."/>
        </authorList>
    </citation>
    <scope>NUCLEOTIDE SEQUENCE [LARGE SCALE GENOMIC DNA]</scope>
    <source>
        <strain evidence="5">cv. W05</strain>
        <tissue evidence="4">Hypocotyl of etiolated seedlings</tissue>
    </source>
</reference>
<evidence type="ECO:0000256" key="1">
    <source>
        <dbReference type="ARBA" id="ARBA00022658"/>
    </source>
</evidence>
<dbReference type="PANTHER" id="PTHR33101:SF34">
    <property type="entry name" value="PRONE DOMAIN-CONTAINING PROTEIN-RELATED"/>
    <property type="match status" value="1"/>
</dbReference>
<evidence type="ECO:0000259" key="3">
    <source>
        <dbReference type="PROSITE" id="PS51334"/>
    </source>
</evidence>
<dbReference type="Gene3D" id="1.20.58.2010">
    <property type="entry name" value="PRONE domain, subdomain 1"/>
    <property type="match status" value="1"/>
</dbReference>
<dbReference type="PROSITE" id="PS51334">
    <property type="entry name" value="PRONE"/>
    <property type="match status" value="1"/>
</dbReference>
<protein>
    <submittedName>
        <fullName evidence="4">Rop guanine nucleotide exchange factor 3</fullName>
    </submittedName>
</protein>